<organism evidence="2">
    <name type="scientific">Podoviridae sp. ctwV53</name>
    <dbReference type="NCBI Taxonomy" id="2826587"/>
    <lineage>
        <taxon>Viruses</taxon>
        <taxon>Duplodnaviria</taxon>
        <taxon>Heunggongvirae</taxon>
        <taxon>Uroviricota</taxon>
        <taxon>Caudoviricetes</taxon>
    </lineage>
</organism>
<evidence type="ECO:0000256" key="1">
    <source>
        <dbReference type="SAM" id="Phobius"/>
    </source>
</evidence>
<keyword evidence="1" id="KW-1133">Transmembrane helix</keyword>
<dbReference type="EMBL" id="BK014975">
    <property type="protein sequence ID" value="DAD85153.1"/>
    <property type="molecule type" value="Genomic_DNA"/>
</dbReference>
<name>A0A8S5MS50_9CAUD</name>
<feature type="transmembrane region" description="Helical" evidence="1">
    <location>
        <begin position="33"/>
        <end position="50"/>
    </location>
</feature>
<keyword evidence="1" id="KW-0812">Transmembrane</keyword>
<proteinExistence type="predicted"/>
<keyword evidence="1" id="KW-0472">Membrane</keyword>
<evidence type="ECO:0000313" key="2">
    <source>
        <dbReference type="EMBL" id="DAD85153.1"/>
    </source>
</evidence>
<accession>A0A8S5MS50</accession>
<protein>
    <submittedName>
        <fullName evidence="2">Uncharacterized protein</fullName>
    </submittedName>
</protein>
<reference evidence="2" key="1">
    <citation type="journal article" date="2021" name="Proc. Natl. Acad. Sci. U.S.A.">
        <title>A Catalog of Tens of Thousands of Viruses from Human Metagenomes Reveals Hidden Associations with Chronic Diseases.</title>
        <authorList>
            <person name="Tisza M.J."/>
            <person name="Buck C.B."/>
        </authorList>
    </citation>
    <scope>NUCLEOTIDE SEQUENCE</scope>
    <source>
        <strain evidence="2">CtwV53</strain>
    </source>
</reference>
<sequence length="51" mass="6416">MSRLKYQIIFVSIRHLHRKYITQSRKCLDFRVIYFRICILLMVIIPSYYYI</sequence>